<proteinExistence type="predicted"/>
<keyword evidence="2" id="KW-1185">Reference proteome</keyword>
<reference evidence="1 2" key="1">
    <citation type="submission" date="2023-07" db="EMBL/GenBank/DDBJ databases">
        <title>Sorghum-associated microbial communities from plants grown in Nebraska, USA.</title>
        <authorList>
            <person name="Schachtman D."/>
        </authorList>
    </citation>
    <scope>NUCLEOTIDE SEQUENCE [LARGE SCALE GENOMIC DNA]</scope>
    <source>
        <strain evidence="1 2">DS1027</strain>
    </source>
</reference>
<evidence type="ECO:0000313" key="1">
    <source>
        <dbReference type="EMBL" id="MDR6511513.1"/>
    </source>
</evidence>
<organism evidence="1 2">
    <name type="scientific">Novosphingobium capsulatum</name>
    <dbReference type="NCBI Taxonomy" id="13688"/>
    <lineage>
        <taxon>Bacteria</taxon>
        <taxon>Pseudomonadati</taxon>
        <taxon>Pseudomonadota</taxon>
        <taxon>Alphaproteobacteria</taxon>
        <taxon>Sphingomonadales</taxon>
        <taxon>Sphingomonadaceae</taxon>
        <taxon>Novosphingobium</taxon>
    </lineage>
</organism>
<dbReference type="RefSeq" id="WP_309805383.1">
    <property type="nucleotide sequence ID" value="NZ_JAVDRD010000005.1"/>
</dbReference>
<name>A0ABU1MMY2_9SPHN</name>
<evidence type="ECO:0000313" key="2">
    <source>
        <dbReference type="Proteomes" id="UP001184150"/>
    </source>
</evidence>
<comment type="caution">
    <text evidence="1">The sequence shown here is derived from an EMBL/GenBank/DDBJ whole genome shotgun (WGS) entry which is preliminary data.</text>
</comment>
<protein>
    <submittedName>
        <fullName evidence="1">Uncharacterized protein</fullName>
    </submittedName>
</protein>
<sequence>MADEQSLEPKILIFADDPERKPRLYACAKCGSVHSPKIYLALEEVRHATAMDAARDCYTCKTHNACQYCGEQCSKSFTACEACRYQRKLDAATEIPDNGGPYCLFDGDTYFMEMEEARDFGAEWVSPCNVSYPRIDADNVLENLLDDMHEDASTDDMKGVDEFYAAVKAFNQAQDCPSYFGDDKRKIRVPARAEKAS</sequence>
<gene>
    <name evidence="1" type="ORF">J2792_002385</name>
</gene>
<accession>A0ABU1MMY2</accession>
<dbReference type="EMBL" id="JAVDRD010000005">
    <property type="protein sequence ID" value="MDR6511513.1"/>
    <property type="molecule type" value="Genomic_DNA"/>
</dbReference>
<dbReference type="Proteomes" id="UP001184150">
    <property type="component" value="Unassembled WGS sequence"/>
</dbReference>